<dbReference type="Proteomes" id="UP000318138">
    <property type="component" value="Chromosome"/>
</dbReference>
<dbReference type="InterPro" id="IPR005025">
    <property type="entry name" value="FMN_Rdtase-like_dom"/>
</dbReference>
<comment type="similarity">
    <text evidence="1">Belongs to the azoreductase type 2 family.</text>
</comment>
<dbReference type="PANTHER" id="PTHR30543:SF21">
    <property type="entry name" value="NAD(P)H-DEPENDENT FMN REDUCTASE LOT6"/>
    <property type="match status" value="1"/>
</dbReference>
<dbReference type="RefSeq" id="WP_176009678.1">
    <property type="nucleotide sequence ID" value="NZ_CP041372.2"/>
</dbReference>
<feature type="domain" description="NADPH-dependent FMN reductase-like" evidence="2">
    <location>
        <begin position="3"/>
        <end position="147"/>
    </location>
</feature>
<evidence type="ECO:0000313" key="4">
    <source>
        <dbReference type="Proteomes" id="UP000318138"/>
    </source>
</evidence>
<evidence type="ECO:0000313" key="3">
    <source>
        <dbReference type="EMBL" id="QKS71644.1"/>
    </source>
</evidence>
<protein>
    <submittedName>
        <fullName evidence="3">NAD(P)H-dependent oxidoreductase</fullName>
    </submittedName>
</protein>
<organism evidence="3 4">
    <name type="scientific">Paenalkalicoccus suaedae</name>
    <dbReference type="NCBI Taxonomy" id="2592382"/>
    <lineage>
        <taxon>Bacteria</taxon>
        <taxon>Bacillati</taxon>
        <taxon>Bacillota</taxon>
        <taxon>Bacilli</taxon>
        <taxon>Bacillales</taxon>
        <taxon>Bacillaceae</taxon>
        <taxon>Paenalkalicoccus</taxon>
    </lineage>
</organism>
<dbReference type="Gene3D" id="3.40.50.360">
    <property type="match status" value="1"/>
</dbReference>
<reference evidence="4" key="1">
    <citation type="submission" date="2019-07" db="EMBL/GenBank/DDBJ databases">
        <title>Bacillus alkalisoli sp. nov. isolated from saline soil.</title>
        <authorList>
            <person name="Sun J.-Q."/>
            <person name="Xu L."/>
        </authorList>
    </citation>
    <scope>NUCLEOTIDE SEQUENCE [LARGE SCALE GENOMIC DNA]</scope>
    <source>
        <strain evidence="4">M4U3P1</strain>
    </source>
</reference>
<dbReference type="SUPFAM" id="SSF52218">
    <property type="entry name" value="Flavoproteins"/>
    <property type="match status" value="1"/>
</dbReference>
<evidence type="ECO:0000259" key="2">
    <source>
        <dbReference type="Pfam" id="PF03358"/>
    </source>
</evidence>
<name>A0A859FG86_9BACI</name>
<dbReference type="EMBL" id="CP041372">
    <property type="protein sequence ID" value="QKS71644.1"/>
    <property type="molecule type" value="Genomic_DNA"/>
</dbReference>
<keyword evidence="4" id="KW-1185">Reference proteome</keyword>
<dbReference type="AlphaFoldDB" id="A0A859FG86"/>
<accession>A0A859FG86</accession>
<sequence length="183" mass="19759">MKKIVGIAGSLRKKSFNKAILQEVAEKSYEGLEIEIVSIDAIPLFNGDLEEGGDPGPVAELKSKIMQADGLLIATPEYSHGTPGVLKNVLDWAGSVANENVLDKKPVCIVGASPMAQGTISSQAQLVQTLHACGAYPMPQPEVYIGGIQDKLKDEKLVDEDTIEHLDRAMKAFSMWVDKVKRA</sequence>
<dbReference type="GO" id="GO:0010181">
    <property type="term" value="F:FMN binding"/>
    <property type="evidence" value="ECO:0007669"/>
    <property type="project" value="TreeGrafter"/>
</dbReference>
<evidence type="ECO:0000256" key="1">
    <source>
        <dbReference type="ARBA" id="ARBA00009428"/>
    </source>
</evidence>
<dbReference type="GO" id="GO:0005829">
    <property type="term" value="C:cytosol"/>
    <property type="evidence" value="ECO:0007669"/>
    <property type="project" value="TreeGrafter"/>
</dbReference>
<gene>
    <name evidence="3" type="ORF">FLK61_33710</name>
</gene>
<dbReference type="KEGG" id="psua:FLK61_33710"/>
<dbReference type="PANTHER" id="PTHR30543">
    <property type="entry name" value="CHROMATE REDUCTASE"/>
    <property type="match status" value="1"/>
</dbReference>
<proteinExistence type="inferred from homology"/>
<dbReference type="GO" id="GO:0016491">
    <property type="term" value="F:oxidoreductase activity"/>
    <property type="evidence" value="ECO:0007669"/>
    <property type="project" value="InterPro"/>
</dbReference>
<dbReference type="InterPro" id="IPR029039">
    <property type="entry name" value="Flavoprotein-like_sf"/>
</dbReference>
<dbReference type="InterPro" id="IPR050712">
    <property type="entry name" value="NAD(P)H-dep_reductase"/>
</dbReference>
<dbReference type="Pfam" id="PF03358">
    <property type="entry name" value="FMN_red"/>
    <property type="match status" value="1"/>
</dbReference>